<evidence type="ECO:0000256" key="1">
    <source>
        <dbReference type="SAM" id="MobiDB-lite"/>
    </source>
</evidence>
<sequence length="127" mass="15460">MVYSIIRSGSKIWHFAVKFYYRTIHVLFPSRFFSDVVIEGFMNIENRQFIRACRRQNRDYLDDLWGDTTEAREWEENNSWMFTDVFDLKILFGLEPYYSDNEGESWDIQEDVDMNEEPQNFDEEPRA</sequence>
<dbReference type="Proteomes" id="UP000036403">
    <property type="component" value="Unassembled WGS sequence"/>
</dbReference>
<dbReference type="OrthoDB" id="7558613at2759"/>
<accession>A0A0J7JYA3</accession>
<reference evidence="2 3" key="1">
    <citation type="submission" date="2015-04" db="EMBL/GenBank/DDBJ databases">
        <title>Lasius niger genome sequencing.</title>
        <authorList>
            <person name="Konorov E.A."/>
            <person name="Nikitin M.A."/>
            <person name="Kirill M.V."/>
            <person name="Chang P."/>
        </authorList>
    </citation>
    <scope>NUCLEOTIDE SEQUENCE [LARGE SCALE GENOMIC DNA]</scope>
    <source>
        <tissue evidence="2">Whole</tissue>
    </source>
</reference>
<gene>
    <name evidence="2" type="ORF">RF55_21166</name>
</gene>
<proteinExistence type="predicted"/>
<keyword evidence="3" id="KW-1185">Reference proteome</keyword>
<evidence type="ECO:0000313" key="3">
    <source>
        <dbReference type="Proteomes" id="UP000036403"/>
    </source>
</evidence>
<evidence type="ECO:0000313" key="2">
    <source>
        <dbReference type="EMBL" id="KMQ83019.1"/>
    </source>
</evidence>
<feature type="region of interest" description="Disordered" evidence="1">
    <location>
        <begin position="108"/>
        <end position="127"/>
    </location>
</feature>
<dbReference type="PaxDb" id="67767-A0A0J7JYA3"/>
<dbReference type="EMBL" id="LBMM01021729">
    <property type="protein sequence ID" value="KMQ83019.1"/>
    <property type="molecule type" value="Genomic_DNA"/>
</dbReference>
<name>A0A0J7JYA3_LASNI</name>
<organism evidence="2 3">
    <name type="scientific">Lasius niger</name>
    <name type="common">Black garden ant</name>
    <dbReference type="NCBI Taxonomy" id="67767"/>
    <lineage>
        <taxon>Eukaryota</taxon>
        <taxon>Metazoa</taxon>
        <taxon>Ecdysozoa</taxon>
        <taxon>Arthropoda</taxon>
        <taxon>Hexapoda</taxon>
        <taxon>Insecta</taxon>
        <taxon>Pterygota</taxon>
        <taxon>Neoptera</taxon>
        <taxon>Endopterygota</taxon>
        <taxon>Hymenoptera</taxon>
        <taxon>Apocrita</taxon>
        <taxon>Aculeata</taxon>
        <taxon>Formicoidea</taxon>
        <taxon>Formicidae</taxon>
        <taxon>Formicinae</taxon>
        <taxon>Lasius</taxon>
        <taxon>Lasius</taxon>
    </lineage>
</organism>
<dbReference type="AlphaFoldDB" id="A0A0J7JYA3"/>
<protein>
    <submittedName>
        <fullName evidence="2">Uncharacterized protein</fullName>
    </submittedName>
</protein>
<comment type="caution">
    <text evidence="2">The sequence shown here is derived from an EMBL/GenBank/DDBJ whole genome shotgun (WGS) entry which is preliminary data.</text>
</comment>